<proteinExistence type="predicted"/>
<comment type="caution">
    <text evidence="1">The sequence shown here is derived from an EMBL/GenBank/DDBJ whole genome shotgun (WGS) entry which is preliminary data.</text>
</comment>
<evidence type="ECO:0000313" key="2">
    <source>
        <dbReference type="Proteomes" id="UP001054252"/>
    </source>
</evidence>
<keyword evidence="2" id="KW-1185">Reference proteome</keyword>
<evidence type="ECO:0000313" key="1">
    <source>
        <dbReference type="EMBL" id="GKU85859.1"/>
    </source>
</evidence>
<sequence length="94" mass="9372">MDNFPLSKKQSPDQSVAQYPAARRLGVCLGEDLDQVVEEESRQVAAVALVGLECRDHVAAGAGGPGEIPVALSPAGSISGVLVGLGTSGGTEGG</sequence>
<name>A0AAV5HJK4_9ROSI</name>
<gene>
    <name evidence="1" type="ORF">SLEP1_g474</name>
</gene>
<protein>
    <submittedName>
        <fullName evidence="1">Uncharacterized protein</fullName>
    </submittedName>
</protein>
<organism evidence="1 2">
    <name type="scientific">Rubroshorea leprosula</name>
    <dbReference type="NCBI Taxonomy" id="152421"/>
    <lineage>
        <taxon>Eukaryota</taxon>
        <taxon>Viridiplantae</taxon>
        <taxon>Streptophyta</taxon>
        <taxon>Embryophyta</taxon>
        <taxon>Tracheophyta</taxon>
        <taxon>Spermatophyta</taxon>
        <taxon>Magnoliopsida</taxon>
        <taxon>eudicotyledons</taxon>
        <taxon>Gunneridae</taxon>
        <taxon>Pentapetalae</taxon>
        <taxon>rosids</taxon>
        <taxon>malvids</taxon>
        <taxon>Malvales</taxon>
        <taxon>Dipterocarpaceae</taxon>
        <taxon>Rubroshorea</taxon>
    </lineage>
</organism>
<dbReference type="Proteomes" id="UP001054252">
    <property type="component" value="Unassembled WGS sequence"/>
</dbReference>
<dbReference type="EMBL" id="BPVZ01000001">
    <property type="protein sequence ID" value="GKU85859.1"/>
    <property type="molecule type" value="Genomic_DNA"/>
</dbReference>
<reference evidence="1 2" key="1">
    <citation type="journal article" date="2021" name="Commun. Biol.">
        <title>The genome of Shorea leprosula (Dipterocarpaceae) highlights the ecological relevance of drought in aseasonal tropical rainforests.</title>
        <authorList>
            <person name="Ng K.K.S."/>
            <person name="Kobayashi M.J."/>
            <person name="Fawcett J.A."/>
            <person name="Hatakeyama M."/>
            <person name="Paape T."/>
            <person name="Ng C.H."/>
            <person name="Ang C.C."/>
            <person name="Tnah L.H."/>
            <person name="Lee C.T."/>
            <person name="Nishiyama T."/>
            <person name="Sese J."/>
            <person name="O'Brien M.J."/>
            <person name="Copetti D."/>
            <person name="Mohd Noor M.I."/>
            <person name="Ong R.C."/>
            <person name="Putra M."/>
            <person name="Sireger I.Z."/>
            <person name="Indrioko S."/>
            <person name="Kosugi Y."/>
            <person name="Izuno A."/>
            <person name="Isagi Y."/>
            <person name="Lee S.L."/>
            <person name="Shimizu K.K."/>
        </authorList>
    </citation>
    <scope>NUCLEOTIDE SEQUENCE [LARGE SCALE GENOMIC DNA]</scope>
    <source>
        <strain evidence="1">214</strain>
    </source>
</reference>
<dbReference type="AlphaFoldDB" id="A0AAV5HJK4"/>
<accession>A0AAV5HJK4</accession>